<keyword evidence="2" id="KW-1185">Reference proteome</keyword>
<dbReference type="AlphaFoldDB" id="A0A081K582"/>
<dbReference type="EMBL" id="JOJP01000002">
    <property type="protein sequence ID" value="KEI69308.1"/>
    <property type="molecule type" value="Genomic_DNA"/>
</dbReference>
<organism evidence="1 2">
    <name type="scientific">Endozoicomonas elysicola</name>
    <dbReference type="NCBI Taxonomy" id="305900"/>
    <lineage>
        <taxon>Bacteria</taxon>
        <taxon>Pseudomonadati</taxon>
        <taxon>Pseudomonadota</taxon>
        <taxon>Gammaproteobacteria</taxon>
        <taxon>Oceanospirillales</taxon>
        <taxon>Endozoicomonadaceae</taxon>
        <taxon>Endozoicomonas</taxon>
    </lineage>
</organism>
<name>A0A081K582_9GAMM</name>
<evidence type="ECO:0000313" key="1">
    <source>
        <dbReference type="EMBL" id="KEI69308.1"/>
    </source>
</evidence>
<accession>A0A081K582</accession>
<protein>
    <submittedName>
        <fullName evidence="1">Uncharacterized protein</fullName>
    </submittedName>
</protein>
<proteinExistence type="predicted"/>
<dbReference type="Proteomes" id="UP000027997">
    <property type="component" value="Unassembled WGS sequence"/>
</dbReference>
<evidence type="ECO:0000313" key="2">
    <source>
        <dbReference type="Proteomes" id="UP000027997"/>
    </source>
</evidence>
<reference evidence="1 2" key="1">
    <citation type="submission" date="2014-06" db="EMBL/GenBank/DDBJ databases">
        <title>Whole Genome Sequences of Three Symbiotic Endozoicomonas Bacteria.</title>
        <authorList>
            <person name="Neave M.J."/>
            <person name="Apprill A."/>
            <person name="Voolstra C.R."/>
        </authorList>
    </citation>
    <scope>NUCLEOTIDE SEQUENCE [LARGE SCALE GENOMIC DNA]</scope>
    <source>
        <strain evidence="1 2">DSM 22380</strain>
    </source>
</reference>
<comment type="caution">
    <text evidence="1">The sequence shown here is derived from an EMBL/GenBank/DDBJ whole genome shotgun (WGS) entry which is preliminary data.</text>
</comment>
<gene>
    <name evidence="1" type="ORF">GV64_24475</name>
</gene>
<sequence length="123" mass="13827">MEGATMTGSDLEERVHAINTVNAERRELTLRNFTRETAAVDLAQMSLMHSGSGAQAAAKLLIAMEYGKPFEFQMLLSLDYENRAKADLMIEGYLPHDLWPSRWMSSAGVDGQGLMEKVFDKWK</sequence>